<proteinExistence type="predicted"/>
<reference evidence="2 3" key="1">
    <citation type="journal article" date="2019" name="Mar. Drugs">
        <title>Comparative Genomics and CAZyme Genome Repertoires of Marine Zobellia amurskyensis KMM 3526(T) and Zobellia laminariae KMM 3676(T).</title>
        <authorList>
            <person name="Chernysheva N."/>
            <person name="Bystritskaya E."/>
            <person name="Stenkova A."/>
            <person name="Golovkin I."/>
            <person name="Nedashkovskaya O."/>
            <person name="Isaeva M."/>
        </authorList>
    </citation>
    <scope>NUCLEOTIDE SEQUENCE [LARGE SCALE GENOMIC DNA]</scope>
    <source>
        <strain evidence="2 3">KMM 3526</strain>
    </source>
</reference>
<keyword evidence="1" id="KW-0812">Transmembrane</keyword>
<dbReference type="AlphaFoldDB" id="A0A7X2ZXR1"/>
<comment type="caution">
    <text evidence="2">The sequence shown here is derived from an EMBL/GenBank/DDBJ whole genome shotgun (WGS) entry which is preliminary data.</text>
</comment>
<feature type="transmembrane region" description="Helical" evidence="1">
    <location>
        <begin position="65"/>
        <end position="86"/>
    </location>
</feature>
<feature type="transmembrane region" description="Helical" evidence="1">
    <location>
        <begin position="224"/>
        <end position="253"/>
    </location>
</feature>
<dbReference type="Pfam" id="PF14362">
    <property type="entry name" value="DUF4407"/>
    <property type="match status" value="1"/>
</dbReference>
<dbReference type="Proteomes" id="UP000540519">
    <property type="component" value="Unassembled WGS sequence"/>
</dbReference>
<sequence>MLRFLDNKKLWWFAGEDPYILSQCSKGIRRKFSFIGILVILISLISAAGIAFGVEQILNSTMADIIIGLYFAMFVFILYLFVLYTLSRNVLPNDGSDRIGTIISYSIRIGFLILLGILVAQPLNYLIFKKSIDNELIAFKNQEVSEYNHKLNIKYAEELGKARPYLKSKSLVLKEIEKNNRLKNREIRALLENQKERNYFIRKILIQNTLFHLVNTNNQLDINILLVLLSWLVTIFLVLIFITPVLLKIFISISSEYYQIKRRVQTKVIDLHYKAFRKKYNQLLLDKYPEANLSLTTLYVDPPYNTIRKSKPELLGQDAFIKWLCNESN</sequence>
<dbReference type="RefSeq" id="WP_155601371.1">
    <property type="nucleotide sequence ID" value="NZ_RCNR01000092.1"/>
</dbReference>
<dbReference type="EMBL" id="RCNR01000092">
    <property type="protein sequence ID" value="MUH38327.1"/>
    <property type="molecule type" value="Genomic_DNA"/>
</dbReference>
<feature type="transmembrane region" description="Helical" evidence="1">
    <location>
        <begin position="107"/>
        <end position="128"/>
    </location>
</feature>
<feature type="transmembrane region" description="Helical" evidence="1">
    <location>
        <begin position="32"/>
        <end position="53"/>
    </location>
</feature>
<dbReference type="InterPro" id="IPR025519">
    <property type="entry name" value="DUF4407"/>
</dbReference>
<gene>
    <name evidence="2" type="ORF">D9O36_20985</name>
</gene>
<keyword evidence="1" id="KW-0472">Membrane</keyword>
<organism evidence="2 3">
    <name type="scientific">Zobellia amurskyensis</name>
    <dbReference type="NCBI Taxonomy" id="248905"/>
    <lineage>
        <taxon>Bacteria</taxon>
        <taxon>Pseudomonadati</taxon>
        <taxon>Bacteroidota</taxon>
        <taxon>Flavobacteriia</taxon>
        <taxon>Flavobacteriales</taxon>
        <taxon>Flavobacteriaceae</taxon>
        <taxon>Zobellia</taxon>
    </lineage>
</organism>
<evidence type="ECO:0000256" key="1">
    <source>
        <dbReference type="SAM" id="Phobius"/>
    </source>
</evidence>
<name>A0A7X2ZXR1_9FLAO</name>
<protein>
    <submittedName>
        <fullName evidence="2">DUF4407 domain-containing protein</fullName>
    </submittedName>
</protein>
<evidence type="ECO:0000313" key="2">
    <source>
        <dbReference type="EMBL" id="MUH38327.1"/>
    </source>
</evidence>
<dbReference type="OrthoDB" id="1416933at2"/>
<evidence type="ECO:0000313" key="3">
    <source>
        <dbReference type="Proteomes" id="UP000540519"/>
    </source>
</evidence>
<keyword evidence="1" id="KW-1133">Transmembrane helix</keyword>
<keyword evidence="3" id="KW-1185">Reference proteome</keyword>
<accession>A0A7X2ZXR1</accession>